<dbReference type="InterPro" id="IPR000504">
    <property type="entry name" value="RRM_dom"/>
</dbReference>
<feature type="compositionally biased region" description="Basic and acidic residues" evidence="6">
    <location>
        <begin position="803"/>
        <end position="829"/>
    </location>
</feature>
<dbReference type="Proteomes" id="UP000694861">
    <property type="component" value="Linkage group LG6"/>
</dbReference>
<feature type="region of interest" description="Disordered" evidence="6">
    <location>
        <begin position="440"/>
        <end position="477"/>
    </location>
</feature>
<reference evidence="9" key="2">
    <citation type="submission" date="2025-08" db="UniProtKB">
        <authorList>
            <consortium name="RefSeq"/>
        </authorList>
    </citation>
    <scope>IDENTIFICATION</scope>
</reference>
<organism evidence="8 9">
    <name type="scientific">Prunus mume</name>
    <name type="common">Japanese apricot</name>
    <name type="synonym">Armeniaca mume</name>
    <dbReference type="NCBI Taxonomy" id="102107"/>
    <lineage>
        <taxon>Eukaryota</taxon>
        <taxon>Viridiplantae</taxon>
        <taxon>Streptophyta</taxon>
        <taxon>Embryophyta</taxon>
        <taxon>Tracheophyta</taxon>
        <taxon>Spermatophyta</taxon>
        <taxon>Magnoliopsida</taxon>
        <taxon>eudicotyledons</taxon>
        <taxon>Gunneridae</taxon>
        <taxon>Pentapetalae</taxon>
        <taxon>rosids</taxon>
        <taxon>fabids</taxon>
        <taxon>Rosales</taxon>
        <taxon>Rosaceae</taxon>
        <taxon>Amygdaloideae</taxon>
        <taxon>Amygdaleae</taxon>
        <taxon>Prunus</taxon>
    </lineage>
</organism>
<feature type="compositionally biased region" description="Basic and acidic residues" evidence="6">
    <location>
        <begin position="384"/>
        <end position="398"/>
    </location>
</feature>
<evidence type="ECO:0000256" key="5">
    <source>
        <dbReference type="PROSITE-ProRule" id="PRU00176"/>
    </source>
</evidence>
<dbReference type="GeneID" id="103335704"/>
<evidence type="ECO:0000256" key="4">
    <source>
        <dbReference type="ARBA" id="ARBA00023242"/>
    </source>
</evidence>
<dbReference type="Gene3D" id="3.30.70.330">
    <property type="match status" value="4"/>
</dbReference>
<comment type="subcellular location">
    <subcellularLocation>
        <location evidence="1">Nucleus</location>
    </subcellularLocation>
</comment>
<feature type="compositionally biased region" description="Basic and acidic residues" evidence="6">
    <location>
        <begin position="771"/>
        <end position="789"/>
    </location>
</feature>
<feature type="compositionally biased region" description="Basic and acidic residues" evidence="6">
    <location>
        <begin position="441"/>
        <end position="456"/>
    </location>
</feature>
<feature type="compositionally biased region" description="Basic and acidic residues" evidence="6">
    <location>
        <begin position="118"/>
        <end position="145"/>
    </location>
</feature>
<dbReference type="CDD" id="cd12415">
    <property type="entry name" value="RRM3_RBM28_like"/>
    <property type="match status" value="1"/>
</dbReference>
<feature type="region of interest" description="Disordered" evidence="6">
    <location>
        <begin position="763"/>
        <end position="907"/>
    </location>
</feature>
<evidence type="ECO:0000256" key="3">
    <source>
        <dbReference type="ARBA" id="ARBA00022884"/>
    </source>
</evidence>
<name>A0ABM0PB20_PRUMU</name>
<evidence type="ECO:0000259" key="7">
    <source>
        <dbReference type="PROSITE" id="PS50102"/>
    </source>
</evidence>
<dbReference type="PANTHER" id="PTHR48039:SF5">
    <property type="entry name" value="RNA-BINDING PROTEIN 28"/>
    <property type="match status" value="1"/>
</dbReference>
<dbReference type="InterPro" id="IPR012677">
    <property type="entry name" value="Nucleotide-bd_a/b_plait_sf"/>
</dbReference>
<feature type="region of interest" description="Disordered" evidence="6">
    <location>
        <begin position="99"/>
        <end position="145"/>
    </location>
</feature>
<feature type="domain" description="RRM" evidence="7">
    <location>
        <begin position="654"/>
        <end position="762"/>
    </location>
</feature>
<feature type="region of interest" description="Disordered" evidence="6">
    <location>
        <begin position="362"/>
        <end position="419"/>
    </location>
</feature>
<keyword evidence="3 5" id="KW-0694">RNA-binding</keyword>
<evidence type="ECO:0000256" key="1">
    <source>
        <dbReference type="ARBA" id="ARBA00004123"/>
    </source>
</evidence>
<keyword evidence="8" id="KW-1185">Reference proteome</keyword>
<dbReference type="RefSeq" id="XP_008236953.2">
    <property type="nucleotide sequence ID" value="XM_008238731.2"/>
</dbReference>
<feature type="compositionally biased region" description="Basic and acidic residues" evidence="6">
    <location>
        <begin position="1"/>
        <end position="18"/>
    </location>
</feature>
<feature type="compositionally biased region" description="Basic residues" evidence="6">
    <location>
        <begin position="965"/>
        <end position="975"/>
    </location>
</feature>
<feature type="compositionally biased region" description="Basic and acidic residues" evidence="6">
    <location>
        <begin position="854"/>
        <end position="868"/>
    </location>
</feature>
<sequence>MGKNKSKDGGKTRSESEHSASTVFVSNLPYSFTNSQLEETFSDVGPIRRCFLVTQKGSIEHRGFGYVQFAVTEDANRAIELKNGLSIGGRKIAAKHAMHRAPLEQRRSKTNQGLNLDDTLKSKNDKDGENFKAEKDASSLQEREKPVKARKAAALCNDAVAKVGGSEKQRVARTVIFGGLVNAGMAEEVHRRAREIDAECSITYPLPKEKLEQHGLMQDGCKMDASSVLYNSVKSAHASVATLHQKEIKGGIVWARQLGGEGAKTRKWKLIVRDIPFKAKENEIKEIFSSAGFVWDVIIPHNSDTGLPKGFAFVQFTRKQDAENAIKKLNGQMLHKRPIAVDWALSKQIYGSVTVKNALLASDDGQKDGSDGENDGSSEDLEGDAGHFGKKSEHHDGIDSDPDSSNTIEKEDIPTEINFEEEVDIARKVLKNLIAPSATETPHDDLALPQGDKEPSIFESSEEPSKSSFETAKASDVTKPEKLIKSMAPNLEQTDEEDDLHRTIFISNLPFDINNEDVKQRFSTFGELQSFFPVLHPVTKRPKGTGFLKFKTKDAASSAVSAGNAASGPGISLKGRQLTVLQALDKKSAHDKESNMAKKEDLDRRNLYLAKEGLILEGTPAAEGVSASDMLKRQMEERSKMMKLQSPNFHVSKTRIFIKNLPKSMTAKELKKLCIDAVTSRATKQKPVIQQIKFLEDVKKGKLVAKNFSRGAAFVEFTEHQHALVALRVLNNNPETFGPEHRPIVEFALENVKKLNIRNAKIQAQQHAAHCNRENVHQNEGSNRPDTHPSKKPKNSKQKGEKRKLDDSVPNKEEVENKSSDGAATERQRGSKRQKNGPFGKEKKISSKVSGHSTTEKAEGSKREPKNHRDGRKAGGGRSSEGETVAIDGQKSKPLRKTNVNVQPNKRKLQEQGVVWIDVTRRKKSKKNKGPLGRDVTDKLDMLIEQYRSKYSQQSTVRTDGVKQGSRKLRKWFQT</sequence>
<keyword evidence="4" id="KW-0539">Nucleus</keyword>
<evidence type="ECO:0000313" key="9">
    <source>
        <dbReference type="RefSeq" id="XP_008236953.2"/>
    </source>
</evidence>
<accession>A0ABM0PB20</accession>
<evidence type="ECO:0000313" key="8">
    <source>
        <dbReference type="Proteomes" id="UP000694861"/>
    </source>
</evidence>
<feature type="domain" description="RRM" evidence="7">
    <location>
        <begin position="502"/>
        <end position="585"/>
    </location>
</feature>
<evidence type="ECO:0000256" key="6">
    <source>
        <dbReference type="SAM" id="MobiDB-lite"/>
    </source>
</evidence>
<dbReference type="CDD" id="cd12416">
    <property type="entry name" value="RRM4_RBM28_like"/>
    <property type="match status" value="1"/>
</dbReference>
<feature type="region of interest" description="Disordered" evidence="6">
    <location>
        <begin position="955"/>
        <end position="975"/>
    </location>
</feature>
<feature type="domain" description="RRM" evidence="7">
    <location>
        <begin position="21"/>
        <end position="99"/>
    </location>
</feature>
<dbReference type="SUPFAM" id="SSF54928">
    <property type="entry name" value="RNA-binding domain, RBD"/>
    <property type="match status" value="3"/>
</dbReference>
<dbReference type="InterPro" id="IPR051945">
    <property type="entry name" value="RRM_MRD1_RNA_proc_ribogen"/>
</dbReference>
<gene>
    <name evidence="9" type="primary">LOC103335704</name>
</gene>
<feature type="compositionally biased region" description="Basic residues" evidence="6">
    <location>
        <begin position="790"/>
        <end position="802"/>
    </location>
</feature>
<feature type="region of interest" description="Disordered" evidence="6">
    <location>
        <begin position="1"/>
        <end position="20"/>
    </location>
</feature>
<feature type="compositionally biased region" description="Acidic residues" evidence="6">
    <location>
        <begin position="371"/>
        <end position="383"/>
    </location>
</feature>
<dbReference type="CDD" id="cd12413">
    <property type="entry name" value="RRM1_RBM28_like"/>
    <property type="match status" value="1"/>
</dbReference>
<feature type="domain" description="RRM" evidence="7">
    <location>
        <begin position="268"/>
        <end position="346"/>
    </location>
</feature>
<evidence type="ECO:0000256" key="2">
    <source>
        <dbReference type="ARBA" id="ARBA00022737"/>
    </source>
</evidence>
<dbReference type="SMART" id="SM00360">
    <property type="entry name" value="RRM"/>
    <property type="match status" value="4"/>
</dbReference>
<dbReference type="CDD" id="cd12414">
    <property type="entry name" value="RRM2_RBM28_like"/>
    <property type="match status" value="1"/>
</dbReference>
<protein>
    <submittedName>
        <fullName evidence="9">LOW QUALITY PROTEIN: RNA-binding protein 28</fullName>
    </submittedName>
</protein>
<dbReference type="Pfam" id="PF00076">
    <property type="entry name" value="RRM_1"/>
    <property type="match status" value="3"/>
</dbReference>
<proteinExistence type="predicted"/>
<reference evidence="8" key="1">
    <citation type="journal article" date="2012" name="Nat. Commun.">
        <title>The genome of Prunus mume.</title>
        <authorList>
            <person name="Zhang Q."/>
            <person name="Chen W."/>
            <person name="Sun L."/>
            <person name="Zhao F."/>
            <person name="Huang B."/>
            <person name="Yang W."/>
            <person name="Tao Y."/>
            <person name="Wang J."/>
            <person name="Yuan Z."/>
            <person name="Fan G."/>
            <person name="Xing Z."/>
            <person name="Han C."/>
            <person name="Pan H."/>
            <person name="Zhong X."/>
            <person name="Shi W."/>
            <person name="Liang X."/>
            <person name="Du D."/>
            <person name="Sun F."/>
            <person name="Xu Z."/>
            <person name="Hao R."/>
            <person name="Lv T."/>
            <person name="Lv Y."/>
            <person name="Zheng Z."/>
            <person name="Sun M."/>
            <person name="Luo L."/>
            <person name="Cai M."/>
            <person name="Gao Y."/>
            <person name="Wang J."/>
            <person name="Yin Y."/>
            <person name="Xu X."/>
            <person name="Cheng T."/>
            <person name="Wang J."/>
        </authorList>
    </citation>
    <scope>NUCLEOTIDE SEQUENCE [LARGE SCALE GENOMIC DNA]</scope>
</reference>
<keyword evidence="2" id="KW-0677">Repeat</keyword>
<dbReference type="InterPro" id="IPR035979">
    <property type="entry name" value="RBD_domain_sf"/>
</dbReference>
<dbReference type="PROSITE" id="PS50102">
    <property type="entry name" value="RRM"/>
    <property type="match status" value="4"/>
</dbReference>
<dbReference type="PANTHER" id="PTHR48039">
    <property type="entry name" value="RNA-BINDING MOTIF PROTEIN 14B"/>
    <property type="match status" value="1"/>
</dbReference>